<dbReference type="FunCoup" id="A0A1D2VG27">
    <property type="interactions" value="428"/>
</dbReference>
<protein>
    <recommendedName>
        <fullName evidence="3 7">ER membrane protein complex subunit 3</fullName>
    </recommendedName>
</protein>
<keyword evidence="5 7" id="KW-1133">Transmembrane helix</keyword>
<comment type="subcellular location">
    <subcellularLocation>
        <location evidence="1">Membrane</location>
        <topology evidence="1">Multi-pass membrane protein</topology>
    </subcellularLocation>
</comment>
<evidence type="ECO:0000256" key="7">
    <source>
        <dbReference type="PIRNR" id="PIRNR010045"/>
    </source>
</evidence>
<keyword evidence="6 7" id="KW-0472">Membrane</keyword>
<dbReference type="RefSeq" id="XP_020046777.1">
    <property type="nucleotide sequence ID" value="XM_020190652.1"/>
</dbReference>
<dbReference type="InParanoid" id="A0A1D2VG27"/>
<sequence>MTPELVLDPQLKYWVILPISFVMVMFGILRRYIQVLIMADSGGNELVKLKQKTLIGKCRAFRKNCFNLNSESFKRRQEILFKLLDEYIKEEDNREKMKGSESQMSNPLFEPGGLDSMMNIMKGNLANYIPQTVIMGWVNYFFEGFIVMKLPFPLTNRFKTMLQNGIRTRDLDVKWVSSISWYYVNLLGLRSVYNLLLNDSNIGDEMLMAGNISFGGNNKTGNNNNGQQLQLQPGGPSMKKLMENEIENIKIIQYQFDLNDIEKRVLEYYDC</sequence>
<dbReference type="GO" id="GO:0051087">
    <property type="term" value="F:protein-folding chaperone binding"/>
    <property type="evidence" value="ECO:0007669"/>
    <property type="project" value="EnsemblFungi"/>
</dbReference>
<accession>A0A1D2VG27</accession>
<evidence type="ECO:0000256" key="5">
    <source>
        <dbReference type="ARBA" id="ARBA00022989"/>
    </source>
</evidence>
<dbReference type="AlphaFoldDB" id="A0A1D2VG27"/>
<evidence type="ECO:0000313" key="8">
    <source>
        <dbReference type="EMBL" id="ODV60470.1"/>
    </source>
</evidence>
<evidence type="ECO:0000256" key="1">
    <source>
        <dbReference type="ARBA" id="ARBA00004141"/>
    </source>
</evidence>
<reference evidence="9" key="1">
    <citation type="submission" date="2016-05" db="EMBL/GenBank/DDBJ databases">
        <title>Comparative genomics of biotechnologically important yeasts.</title>
        <authorList>
            <consortium name="DOE Joint Genome Institute"/>
            <person name="Riley R."/>
            <person name="Haridas S."/>
            <person name="Wolfe K.H."/>
            <person name="Lopes M.R."/>
            <person name="Hittinger C.T."/>
            <person name="Goker M."/>
            <person name="Salamov A."/>
            <person name="Wisecaver J."/>
            <person name="Long T.M."/>
            <person name="Aerts A.L."/>
            <person name="Barry K."/>
            <person name="Choi C."/>
            <person name="Clum A."/>
            <person name="Coughlan A.Y."/>
            <person name="Deshpande S."/>
            <person name="Douglass A.P."/>
            <person name="Hanson S.J."/>
            <person name="Klenk H.-P."/>
            <person name="Labutti K."/>
            <person name="Lapidus A."/>
            <person name="Lindquist E."/>
            <person name="Lipzen A."/>
            <person name="Meier-Kolthoff J.P."/>
            <person name="Ohm R.A."/>
            <person name="Otillar R.P."/>
            <person name="Pangilinan J."/>
            <person name="Peng Y."/>
            <person name="Rokas A."/>
            <person name="Rosa C.A."/>
            <person name="Scheuner C."/>
            <person name="Sibirny A.A."/>
            <person name="Slot J.C."/>
            <person name="Stielow J.B."/>
            <person name="Sun H."/>
            <person name="Kurtzman C.P."/>
            <person name="Blackwell M."/>
            <person name="Grigoriev I.V."/>
            <person name="Jeffries T.W."/>
        </authorList>
    </citation>
    <scope>NUCLEOTIDE SEQUENCE [LARGE SCALE GENOMIC DNA]</scope>
    <source>
        <strain evidence="9">DSM 1968</strain>
    </source>
</reference>
<dbReference type="GO" id="GO:0045050">
    <property type="term" value="P:protein insertion into ER membrane by stop-transfer membrane-anchor sequence"/>
    <property type="evidence" value="ECO:0007669"/>
    <property type="project" value="EnsemblFungi"/>
</dbReference>
<dbReference type="GO" id="GO:0072546">
    <property type="term" value="C:EMC complex"/>
    <property type="evidence" value="ECO:0007669"/>
    <property type="project" value="EnsemblFungi"/>
</dbReference>
<dbReference type="STRING" id="1344418.A0A1D2VG27"/>
<evidence type="ECO:0000313" key="9">
    <source>
        <dbReference type="Proteomes" id="UP000095038"/>
    </source>
</evidence>
<dbReference type="InterPro" id="IPR002809">
    <property type="entry name" value="EMC3/TMCO1"/>
</dbReference>
<dbReference type="Proteomes" id="UP000095038">
    <property type="component" value="Unassembled WGS sequence"/>
</dbReference>
<comment type="similarity">
    <text evidence="2 7">Belongs to the EMC3 family.</text>
</comment>
<evidence type="ECO:0000256" key="2">
    <source>
        <dbReference type="ARBA" id="ARBA00005376"/>
    </source>
</evidence>
<dbReference type="GeneID" id="30964288"/>
<name>A0A1D2VG27_9ASCO</name>
<feature type="transmembrane region" description="Helical" evidence="7">
    <location>
        <begin position="12"/>
        <end position="29"/>
    </location>
</feature>
<dbReference type="GO" id="GO:0006644">
    <property type="term" value="P:phospholipid metabolic process"/>
    <property type="evidence" value="ECO:0007669"/>
    <property type="project" value="EnsemblFungi"/>
</dbReference>
<dbReference type="InterPro" id="IPR008568">
    <property type="entry name" value="EMC3"/>
</dbReference>
<keyword evidence="9" id="KW-1185">Reference proteome</keyword>
<dbReference type="PANTHER" id="PTHR13116">
    <property type="entry name" value="ER MEMBRANE PROTEIN COMPLEX SUBUNIT 3"/>
    <property type="match status" value="1"/>
</dbReference>
<comment type="function">
    <text evidence="7">The EMC seems to be required for efficient folding of proteins in the endoplasmic reticulum (ER).</text>
</comment>
<dbReference type="GO" id="GO:0015914">
    <property type="term" value="P:phospholipid transport"/>
    <property type="evidence" value="ECO:0007669"/>
    <property type="project" value="EnsemblFungi"/>
</dbReference>
<comment type="caution">
    <text evidence="7">Lacks conserved residue(s) required for the propagation of feature annotation.</text>
</comment>
<organism evidence="8 9">
    <name type="scientific">Ascoidea rubescens DSM 1968</name>
    <dbReference type="NCBI Taxonomy" id="1344418"/>
    <lineage>
        <taxon>Eukaryota</taxon>
        <taxon>Fungi</taxon>
        <taxon>Dikarya</taxon>
        <taxon>Ascomycota</taxon>
        <taxon>Saccharomycotina</taxon>
        <taxon>Saccharomycetes</taxon>
        <taxon>Ascoideaceae</taxon>
        <taxon>Ascoidea</taxon>
    </lineage>
</organism>
<evidence type="ECO:0000256" key="6">
    <source>
        <dbReference type="ARBA" id="ARBA00023136"/>
    </source>
</evidence>
<dbReference type="GO" id="GO:0034975">
    <property type="term" value="P:protein folding in endoplasmic reticulum"/>
    <property type="evidence" value="ECO:0007669"/>
    <property type="project" value="TreeGrafter"/>
</dbReference>
<proteinExistence type="inferred from homology"/>
<dbReference type="PIRSF" id="PIRSF010045">
    <property type="entry name" value="DUF850_TM_euk"/>
    <property type="match status" value="1"/>
</dbReference>
<evidence type="ECO:0000256" key="4">
    <source>
        <dbReference type="ARBA" id="ARBA00022692"/>
    </source>
</evidence>
<dbReference type="Pfam" id="PF01956">
    <property type="entry name" value="EMC3_TMCO1"/>
    <property type="match status" value="1"/>
</dbReference>
<dbReference type="PANTHER" id="PTHR13116:SF5">
    <property type="entry name" value="ER MEMBRANE PROTEIN COMPLEX SUBUNIT 3"/>
    <property type="match status" value="1"/>
</dbReference>
<dbReference type="EMBL" id="KV454482">
    <property type="protein sequence ID" value="ODV60470.1"/>
    <property type="molecule type" value="Genomic_DNA"/>
</dbReference>
<gene>
    <name evidence="8" type="ORF">ASCRUDRAFT_35900</name>
</gene>
<dbReference type="OrthoDB" id="6745403at2759"/>
<dbReference type="SMART" id="SM01415">
    <property type="entry name" value="DUF106"/>
    <property type="match status" value="1"/>
</dbReference>
<evidence type="ECO:0000256" key="3">
    <source>
        <dbReference type="ARBA" id="ARBA00020822"/>
    </source>
</evidence>
<keyword evidence="4 7" id="KW-0812">Transmembrane</keyword>
<dbReference type="GO" id="GO:0032977">
    <property type="term" value="F:membrane insertase activity"/>
    <property type="evidence" value="ECO:0007669"/>
    <property type="project" value="EnsemblFungi"/>
</dbReference>